<proteinExistence type="predicted"/>
<feature type="domain" description="SnoaL-like" evidence="2">
    <location>
        <begin position="58"/>
        <end position="162"/>
    </location>
</feature>
<dbReference type="InterPro" id="IPR037401">
    <property type="entry name" value="SnoaL-like"/>
</dbReference>
<keyword evidence="4" id="KW-1185">Reference proteome</keyword>
<name>A0ABV4AX59_9GAMM</name>
<dbReference type="Proteomes" id="UP001562159">
    <property type="component" value="Unassembled WGS sequence"/>
</dbReference>
<dbReference type="EMBL" id="JBGBPY010000001">
    <property type="protein sequence ID" value="MEY2184221.1"/>
    <property type="molecule type" value="Genomic_DNA"/>
</dbReference>
<evidence type="ECO:0000256" key="1">
    <source>
        <dbReference type="SAM" id="MobiDB-lite"/>
    </source>
</evidence>
<evidence type="ECO:0000313" key="4">
    <source>
        <dbReference type="Proteomes" id="UP001562159"/>
    </source>
</evidence>
<protein>
    <submittedName>
        <fullName evidence="3">Nuclear transport factor 2 family protein</fullName>
    </submittedName>
</protein>
<accession>A0ABV4AX59</accession>
<sequence length="174" mass="18676">MSQLDRRGFLQRLGASLALAPFAGMAMTQRRPPNAGFVPEQQDPASAKPDSQAIAIAHAHIEAWSNHDFASARKSLAADIHFTATSMQPAVTPTDLVGIDNYMTGLVRFAQAVVPASARVIASIGDERNALVMVTVKAFLGLGTPKTLPMARLYLLDGQGKIKGEQVIFYVDRS</sequence>
<dbReference type="SUPFAM" id="SSF54427">
    <property type="entry name" value="NTF2-like"/>
    <property type="match status" value="1"/>
</dbReference>
<feature type="region of interest" description="Disordered" evidence="1">
    <location>
        <begin position="30"/>
        <end position="50"/>
    </location>
</feature>
<dbReference type="InterPro" id="IPR032710">
    <property type="entry name" value="NTF2-like_dom_sf"/>
</dbReference>
<reference evidence="3 4" key="1">
    <citation type="submission" date="2024-07" db="EMBL/GenBank/DDBJ databases">
        <title>Molecular mechanisms and environmental adaptations of flagellar loss and biofilm growth of Rhodanobacter under environmental stress.</title>
        <authorList>
            <person name="Chen M."/>
        </authorList>
    </citation>
    <scope>NUCLEOTIDE SEQUENCE [LARGE SCALE GENOMIC DNA]</scope>
    <source>
        <strain evidence="3 4">RS22</strain>
    </source>
</reference>
<dbReference type="Pfam" id="PF12680">
    <property type="entry name" value="SnoaL_2"/>
    <property type="match status" value="1"/>
</dbReference>
<comment type="caution">
    <text evidence="3">The sequence shown here is derived from an EMBL/GenBank/DDBJ whole genome shotgun (WGS) entry which is preliminary data.</text>
</comment>
<organism evidence="3 4">
    <name type="scientific">Rhodanobacter humi</name>
    <dbReference type="NCBI Taxonomy" id="1888173"/>
    <lineage>
        <taxon>Bacteria</taxon>
        <taxon>Pseudomonadati</taxon>
        <taxon>Pseudomonadota</taxon>
        <taxon>Gammaproteobacteria</taxon>
        <taxon>Lysobacterales</taxon>
        <taxon>Rhodanobacteraceae</taxon>
        <taxon>Rhodanobacter</taxon>
    </lineage>
</organism>
<evidence type="ECO:0000259" key="2">
    <source>
        <dbReference type="Pfam" id="PF12680"/>
    </source>
</evidence>
<dbReference type="InterPro" id="IPR006311">
    <property type="entry name" value="TAT_signal"/>
</dbReference>
<dbReference type="PROSITE" id="PS51318">
    <property type="entry name" value="TAT"/>
    <property type="match status" value="1"/>
</dbReference>
<dbReference type="Gene3D" id="3.10.450.50">
    <property type="match status" value="1"/>
</dbReference>
<gene>
    <name evidence="3" type="ORF">AB7878_17550</name>
</gene>
<evidence type="ECO:0000313" key="3">
    <source>
        <dbReference type="EMBL" id="MEY2184221.1"/>
    </source>
</evidence>